<dbReference type="AlphaFoldDB" id="A0A973W6T6"/>
<dbReference type="Pfam" id="PF09994">
    <property type="entry name" value="T6SS_Tle1-like_cat"/>
    <property type="match status" value="1"/>
</dbReference>
<organism evidence="3">
    <name type="scientific">Bradyrhizobium septentrionale</name>
    <dbReference type="NCBI Taxonomy" id="1404411"/>
    <lineage>
        <taxon>Bacteria</taxon>
        <taxon>Pseudomonadati</taxon>
        <taxon>Pseudomonadota</taxon>
        <taxon>Alphaproteobacteria</taxon>
        <taxon>Hyphomicrobiales</taxon>
        <taxon>Nitrobacteraceae</taxon>
        <taxon>Bradyrhizobium</taxon>
    </lineage>
</organism>
<dbReference type="PANTHER" id="PTHR33840">
    <property type="match status" value="1"/>
</dbReference>
<accession>A0A973W6T6</accession>
<evidence type="ECO:0000259" key="2">
    <source>
        <dbReference type="Pfam" id="PF09994"/>
    </source>
</evidence>
<keyword evidence="1" id="KW-0812">Transmembrane</keyword>
<gene>
    <name evidence="3" type="ORF">HAP48_035070</name>
</gene>
<feature type="transmembrane region" description="Helical" evidence="1">
    <location>
        <begin position="21"/>
        <end position="40"/>
    </location>
</feature>
<dbReference type="PANTHER" id="PTHR33840:SF1">
    <property type="entry name" value="TLE1 PHOSPHOLIPASE DOMAIN-CONTAINING PROTEIN"/>
    <property type="match status" value="1"/>
</dbReference>
<evidence type="ECO:0000256" key="1">
    <source>
        <dbReference type="SAM" id="Phobius"/>
    </source>
</evidence>
<dbReference type="InterPro" id="IPR018712">
    <property type="entry name" value="Tle1-like_cat"/>
</dbReference>
<proteinExistence type="predicted"/>
<protein>
    <submittedName>
        <fullName evidence="3">DUF2235 domain-containing protein</fullName>
    </submittedName>
</protein>
<evidence type="ECO:0000313" key="3">
    <source>
        <dbReference type="EMBL" id="NVI48079.1"/>
    </source>
</evidence>
<name>A0A973W6T6_9BRAD</name>
<feature type="domain" description="T6SS Phospholipase effector Tle1-like catalytic" evidence="2">
    <location>
        <begin position="60"/>
        <end position="139"/>
    </location>
</feature>
<dbReference type="EMBL" id="JAAOLE020000001">
    <property type="protein sequence ID" value="NVI48079.1"/>
    <property type="molecule type" value="Genomic_DNA"/>
</dbReference>
<keyword evidence="1" id="KW-0472">Membrane</keyword>
<sequence>MSVWRLIVRISHWKIWRLIERIAHSIAVALAIVAIAWIWVRPTEKSGGQPNFAGAEQQQKRLAIFLDGTWNSVNSNTNVWRMRALCAAKGKDGKPQLVYYEVGVNGFLGGVFGQGLDENIRLAYEWLIENYNDGDEIFVSVSAGAHLQPEAWLD</sequence>
<keyword evidence="1" id="KW-1133">Transmembrane helix</keyword>
<comment type="caution">
    <text evidence="3">The sequence shown here is derived from an EMBL/GenBank/DDBJ whole genome shotgun (WGS) entry which is preliminary data.</text>
</comment>
<reference evidence="3" key="1">
    <citation type="submission" date="2020-06" db="EMBL/GenBank/DDBJ databases">
        <title>Whole Genome Sequence of Bradyrhizobium sp. Strain 1S1.</title>
        <authorList>
            <person name="Bromfield E.S.P."/>
            <person name="Cloutier S."/>
        </authorList>
    </citation>
    <scope>NUCLEOTIDE SEQUENCE [LARGE SCALE GENOMIC DNA]</scope>
    <source>
        <strain evidence="3">1S1</strain>
    </source>
</reference>